<gene>
    <name evidence="2" type="ORF">TWF694_005552</name>
</gene>
<evidence type="ECO:0000259" key="1">
    <source>
        <dbReference type="Pfam" id="PF21959"/>
    </source>
</evidence>
<dbReference type="Proteomes" id="UP001365542">
    <property type="component" value="Unassembled WGS sequence"/>
</dbReference>
<proteinExistence type="predicted"/>
<organism evidence="2 3">
    <name type="scientific">Orbilia ellipsospora</name>
    <dbReference type="NCBI Taxonomy" id="2528407"/>
    <lineage>
        <taxon>Eukaryota</taxon>
        <taxon>Fungi</taxon>
        <taxon>Dikarya</taxon>
        <taxon>Ascomycota</taxon>
        <taxon>Pezizomycotina</taxon>
        <taxon>Orbiliomycetes</taxon>
        <taxon>Orbiliales</taxon>
        <taxon>Orbiliaceae</taxon>
        <taxon>Orbilia</taxon>
    </lineage>
</organism>
<dbReference type="SUPFAM" id="SSF63829">
    <property type="entry name" value="Calcium-dependent phosphotriesterase"/>
    <property type="match status" value="1"/>
</dbReference>
<keyword evidence="3" id="KW-1185">Reference proteome</keyword>
<evidence type="ECO:0000313" key="3">
    <source>
        <dbReference type="Proteomes" id="UP001365542"/>
    </source>
</evidence>
<dbReference type="Pfam" id="PF21959">
    <property type="entry name" value="DUF6923"/>
    <property type="match status" value="2"/>
</dbReference>
<dbReference type="EMBL" id="JAVHJO010000017">
    <property type="protein sequence ID" value="KAK6525413.1"/>
    <property type="molecule type" value="Genomic_DNA"/>
</dbReference>
<evidence type="ECO:0000313" key="2">
    <source>
        <dbReference type="EMBL" id="KAK6525413.1"/>
    </source>
</evidence>
<dbReference type="AlphaFoldDB" id="A0AAV9WZH0"/>
<dbReference type="SUPFAM" id="SSF63825">
    <property type="entry name" value="YWTD domain"/>
    <property type="match status" value="1"/>
</dbReference>
<name>A0AAV9WZH0_9PEZI</name>
<sequence length="490" mass="53032">MYGVEATTRKLVRINSNGVVTATTFTIPAGTGNIAMGEFDNNGQLYLRETTATWHQIDLKPGSPTYLQRVHNGAITGMSSWQFLDWVFYPNGGNYLWAFASSSLGGALSRVDLSTKAFSIVINWPSFTEPVSGAQFGASNGDLYWKGTDGEIFKANVLTGDYPLFLANGTATANTDGARCLYYDLVHPPIIPLPSSNTQPQPTTTITLAGTSSSVTTVFPTDTAGSTITDGSATATVVNYRVPVGIPTAASGPQFTCDKYAYVVFNDELDQMDVKTANLTVLKSNLSTSDKVNCVGFNVLDNYMYAADIQSGAVYRVAKNGTLTTITTLTAASLKNNGDIDDQGYYHLSQYGTSYVKIDLRPGSATYAQVVKTGTLNPDGFEVGDWTYIPATGEIWSFGWSTNDNHGMLVKLNLTTLQWTVVAEYRRFIIVINVALVFAHNSGDMYFNDSGSGKIYHINIFRPSTPTFVVQGPTTGNADGCRCPFSFENF</sequence>
<comment type="caution">
    <text evidence="2">The sequence shown here is derived from an EMBL/GenBank/DDBJ whole genome shotgun (WGS) entry which is preliminary data.</text>
</comment>
<accession>A0AAV9WZH0</accession>
<protein>
    <recommendedName>
        <fullName evidence="1">DUF6923 domain-containing protein</fullName>
    </recommendedName>
</protein>
<feature type="domain" description="DUF6923" evidence="1">
    <location>
        <begin position="1"/>
        <end position="181"/>
    </location>
</feature>
<dbReference type="InterPro" id="IPR054215">
    <property type="entry name" value="DUF6923"/>
</dbReference>
<feature type="domain" description="DUF6923" evidence="1">
    <location>
        <begin position="274"/>
        <end position="484"/>
    </location>
</feature>
<reference evidence="2 3" key="1">
    <citation type="submission" date="2019-10" db="EMBL/GenBank/DDBJ databases">
        <authorList>
            <person name="Palmer J.M."/>
        </authorList>
    </citation>
    <scope>NUCLEOTIDE SEQUENCE [LARGE SCALE GENOMIC DNA]</scope>
    <source>
        <strain evidence="2 3">TWF694</strain>
    </source>
</reference>